<keyword evidence="1" id="KW-0732">Signal</keyword>
<name>A0ABV4IY25_9ACTN</name>
<sequence length="503" mass="53881">MSNIPRRAFLGFGALAAAGVSGLLTACSSSPDGGGDDTGTTLRAAFAGGGSSETLNYFVGPTALDFVRARLVHAPLGAIDAGRPDGVSYGILESIEISDDLTSYTLRLRDSVTFTDGSPVTAADLLHSLRAPDELEGLPFTRLVGRNFDLTSARRLDRRTLRLPAARPIADGRLLLCQSMLVVKDGTTEFTPGTPSCGPFVIEAFEPGQQTVLRRNPDYFGDDVHLDEIHLLSIGDAEARVNALREGQADFVSGVSPFNARDLAKTRGLTVSAGEPPYVSNLRFEMNLSHAPFKDERVRRAFRLAVDRQAIVDTVYFGRAEIGNDVPALGFPSYDTGLEQRPHDPDEAKALLREAGHEGMSIELTAGPELTGMVETATLIVENLRAVGVKARLNELPAGQLFADYEAYRRLPFAAGYNPSAPFEANHTPGTFPDVDELVATARSAPAESDREAASHKAQGLLWEKGNEIIPVFVPTVDAHTDKVSGVRPLQFPDLSAAELASA</sequence>
<feature type="chain" id="PRO_5046475893" evidence="1">
    <location>
        <begin position="27"/>
        <end position="503"/>
    </location>
</feature>
<dbReference type="PANTHER" id="PTHR30290">
    <property type="entry name" value="PERIPLASMIC BINDING COMPONENT OF ABC TRANSPORTER"/>
    <property type="match status" value="1"/>
</dbReference>
<protein>
    <submittedName>
        <fullName evidence="3">ABC transporter substrate-binding protein</fullName>
    </submittedName>
</protein>
<evidence type="ECO:0000313" key="3">
    <source>
        <dbReference type="EMBL" id="MEZ3179585.1"/>
    </source>
</evidence>
<dbReference type="Proteomes" id="UP001567537">
    <property type="component" value="Unassembled WGS sequence"/>
</dbReference>
<dbReference type="InterPro" id="IPR006311">
    <property type="entry name" value="TAT_signal"/>
</dbReference>
<dbReference type="PROSITE" id="PS51318">
    <property type="entry name" value="TAT"/>
    <property type="match status" value="1"/>
</dbReference>
<accession>A0ABV4IY25</accession>
<feature type="signal peptide" evidence="1">
    <location>
        <begin position="1"/>
        <end position="26"/>
    </location>
</feature>
<organism evidence="3 4">
    <name type="scientific">Streptomyces pimonensis</name>
    <dbReference type="NCBI Taxonomy" id="2860288"/>
    <lineage>
        <taxon>Bacteria</taxon>
        <taxon>Bacillati</taxon>
        <taxon>Actinomycetota</taxon>
        <taxon>Actinomycetes</taxon>
        <taxon>Kitasatosporales</taxon>
        <taxon>Streptomycetaceae</taxon>
        <taxon>Streptomyces</taxon>
    </lineage>
</organism>
<keyword evidence="4" id="KW-1185">Reference proteome</keyword>
<dbReference type="InterPro" id="IPR000914">
    <property type="entry name" value="SBP_5_dom"/>
</dbReference>
<dbReference type="PROSITE" id="PS51257">
    <property type="entry name" value="PROKAR_LIPOPROTEIN"/>
    <property type="match status" value="1"/>
</dbReference>
<evidence type="ECO:0000313" key="4">
    <source>
        <dbReference type="Proteomes" id="UP001567537"/>
    </source>
</evidence>
<dbReference type="Pfam" id="PF00496">
    <property type="entry name" value="SBP_bac_5"/>
    <property type="match status" value="1"/>
</dbReference>
<gene>
    <name evidence="3" type="ORF">KYY02_13100</name>
</gene>
<evidence type="ECO:0000256" key="1">
    <source>
        <dbReference type="SAM" id="SignalP"/>
    </source>
</evidence>
<dbReference type="InterPro" id="IPR039424">
    <property type="entry name" value="SBP_5"/>
</dbReference>
<evidence type="ECO:0000259" key="2">
    <source>
        <dbReference type="Pfam" id="PF00496"/>
    </source>
</evidence>
<comment type="caution">
    <text evidence="3">The sequence shown here is derived from an EMBL/GenBank/DDBJ whole genome shotgun (WGS) entry which is preliminary data.</text>
</comment>
<dbReference type="SUPFAM" id="SSF53850">
    <property type="entry name" value="Periplasmic binding protein-like II"/>
    <property type="match status" value="1"/>
</dbReference>
<dbReference type="PANTHER" id="PTHR30290:SF65">
    <property type="entry name" value="MONOACYL PHOSPHATIDYLINOSITOL TETRAMANNOSIDE-BINDING PROTEIN LPQW-RELATED"/>
    <property type="match status" value="1"/>
</dbReference>
<dbReference type="RefSeq" id="WP_371238138.1">
    <property type="nucleotide sequence ID" value="NZ_JAHWZY010000011.1"/>
</dbReference>
<dbReference type="Gene3D" id="3.40.190.10">
    <property type="entry name" value="Periplasmic binding protein-like II"/>
    <property type="match status" value="1"/>
</dbReference>
<dbReference type="EMBL" id="JAHWZY010000011">
    <property type="protein sequence ID" value="MEZ3179585.1"/>
    <property type="molecule type" value="Genomic_DNA"/>
</dbReference>
<dbReference type="CDD" id="cd08503">
    <property type="entry name" value="PBP2_NikA_DppA_OppA_like_17"/>
    <property type="match status" value="1"/>
</dbReference>
<reference evidence="3 4" key="1">
    <citation type="journal article" date="2021" name="Res Sq">
        <title>Streptomyces Pimoensis sp. nov., Isolated From the Taklimakan Desert in Xinjiang, China.</title>
        <authorList>
            <person name="Zhang P."/>
            <person name="Luo X."/>
            <person name="Luo X."/>
            <person name="Liu Z."/>
            <person name="Xia Z."/>
            <person name="Wan C."/>
            <person name="zhang L."/>
        </authorList>
    </citation>
    <scope>NUCLEOTIDE SEQUENCE [LARGE SCALE GENOMIC DNA]</scope>
    <source>
        <strain evidence="3 4">TRM75549</strain>
    </source>
</reference>
<proteinExistence type="predicted"/>
<feature type="domain" description="Solute-binding protein family 5" evidence="2">
    <location>
        <begin position="89"/>
        <end position="409"/>
    </location>
</feature>
<dbReference type="Gene3D" id="3.10.105.10">
    <property type="entry name" value="Dipeptide-binding Protein, Domain 3"/>
    <property type="match status" value="1"/>
</dbReference>